<gene>
    <name evidence="2" type="ORF">AB5J52_01250</name>
</gene>
<protein>
    <submittedName>
        <fullName evidence="2">Uncharacterized protein</fullName>
    </submittedName>
</protein>
<organism evidence="2">
    <name type="scientific">Streptomyces sp. R39</name>
    <dbReference type="NCBI Taxonomy" id="3238631"/>
    <lineage>
        <taxon>Bacteria</taxon>
        <taxon>Bacillati</taxon>
        <taxon>Actinomycetota</taxon>
        <taxon>Actinomycetes</taxon>
        <taxon>Kitasatosporales</taxon>
        <taxon>Streptomycetaceae</taxon>
        <taxon>Streptomyces</taxon>
    </lineage>
</organism>
<feature type="compositionally biased region" description="Low complexity" evidence="1">
    <location>
        <begin position="106"/>
        <end position="120"/>
    </location>
</feature>
<dbReference type="RefSeq" id="WP_369220746.1">
    <property type="nucleotide sequence ID" value="NZ_CP163441.1"/>
</dbReference>
<accession>A0AB39QFB2</accession>
<evidence type="ECO:0000256" key="1">
    <source>
        <dbReference type="SAM" id="MobiDB-lite"/>
    </source>
</evidence>
<feature type="compositionally biased region" description="Pro residues" evidence="1">
    <location>
        <begin position="125"/>
        <end position="135"/>
    </location>
</feature>
<feature type="region of interest" description="Disordered" evidence="1">
    <location>
        <begin position="48"/>
        <end position="135"/>
    </location>
</feature>
<sequence>MGVDRQARRSGPSTGPSVSAEDSAVPAPRAVKDVSNAALARTAFRVRAVAPSTASTPAVSAWAMSGRPQRRAEAAAAVNRRERSGAVGLSSPARCQARRAPRKSPRAAASSASAASIAARFGTARPPPPGLYAGS</sequence>
<proteinExistence type="predicted"/>
<dbReference type="AlphaFoldDB" id="A0AB39QFB2"/>
<evidence type="ECO:0000313" key="2">
    <source>
        <dbReference type="EMBL" id="XDQ41002.1"/>
    </source>
</evidence>
<feature type="region of interest" description="Disordered" evidence="1">
    <location>
        <begin position="1"/>
        <end position="29"/>
    </location>
</feature>
<name>A0AB39QFB2_9ACTN</name>
<feature type="compositionally biased region" description="Basic residues" evidence="1">
    <location>
        <begin position="96"/>
        <end position="105"/>
    </location>
</feature>
<feature type="compositionally biased region" description="Low complexity" evidence="1">
    <location>
        <begin position="48"/>
        <end position="61"/>
    </location>
</feature>
<reference evidence="2" key="1">
    <citation type="submission" date="2024-07" db="EMBL/GenBank/DDBJ databases">
        <authorList>
            <person name="Yu S.T."/>
        </authorList>
    </citation>
    <scope>NUCLEOTIDE SEQUENCE</scope>
    <source>
        <strain evidence="2">R39</strain>
    </source>
</reference>
<dbReference type="EMBL" id="CP163441">
    <property type="protein sequence ID" value="XDQ41002.1"/>
    <property type="molecule type" value="Genomic_DNA"/>
</dbReference>